<evidence type="ECO:0000313" key="1">
    <source>
        <dbReference type="EMBL" id="CUN26583.1"/>
    </source>
</evidence>
<evidence type="ECO:0000313" key="2">
    <source>
        <dbReference type="Proteomes" id="UP000095591"/>
    </source>
</evidence>
<dbReference type="AlphaFoldDB" id="A0A173VHD3"/>
<dbReference type="RefSeq" id="WP_057319759.1">
    <property type="nucleotide sequence ID" value="NZ_CYXP01000007.1"/>
</dbReference>
<accession>A0A173VHD3</accession>
<dbReference type="PROSITE" id="PS51257">
    <property type="entry name" value="PROKAR_LIPOPROTEIN"/>
    <property type="match status" value="1"/>
</dbReference>
<dbReference type="Proteomes" id="UP000095591">
    <property type="component" value="Unassembled WGS sequence"/>
</dbReference>
<sequence>MKIIILQFMAIIAMILISCSDKENSVYLKNGSYSECATGKNLTKAQEETAYVEISAVNTNTLRVDMYHVQLNCALEKIESNISYNEKVIIIKFTPIGDDANCLCGRQLTYEISNLQEGQSYDCVIMQENSEYASFKFDFTRDLTQTINLN</sequence>
<protein>
    <recommendedName>
        <fullName evidence="3">Lipoprotein</fullName>
    </recommendedName>
</protein>
<proteinExistence type="predicted"/>
<gene>
    <name evidence="1" type="ORF">ERS852429_03061</name>
</gene>
<evidence type="ECO:0008006" key="3">
    <source>
        <dbReference type="Google" id="ProtNLM"/>
    </source>
</evidence>
<reference evidence="1 2" key="1">
    <citation type="submission" date="2015-09" db="EMBL/GenBank/DDBJ databases">
        <authorList>
            <consortium name="Pathogen Informatics"/>
        </authorList>
    </citation>
    <scope>NUCLEOTIDE SEQUENCE [LARGE SCALE GENOMIC DNA]</scope>
    <source>
        <strain evidence="1 2">2789STDY5608872</strain>
    </source>
</reference>
<name>A0A173VHD3_PARDI</name>
<dbReference type="EMBL" id="CYXP01000007">
    <property type="protein sequence ID" value="CUN26583.1"/>
    <property type="molecule type" value="Genomic_DNA"/>
</dbReference>
<organism evidence="1 2">
    <name type="scientific">Parabacteroides distasonis</name>
    <dbReference type="NCBI Taxonomy" id="823"/>
    <lineage>
        <taxon>Bacteria</taxon>
        <taxon>Pseudomonadati</taxon>
        <taxon>Bacteroidota</taxon>
        <taxon>Bacteroidia</taxon>
        <taxon>Bacteroidales</taxon>
        <taxon>Tannerellaceae</taxon>
        <taxon>Parabacteroides</taxon>
    </lineage>
</organism>